<organism>
    <name type="scientific">Bos taurus</name>
    <name type="common">Bovine</name>
    <dbReference type="NCBI Taxonomy" id="9913"/>
    <lineage>
        <taxon>Eukaryota</taxon>
        <taxon>Metazoa</taxon>
        <taxon>Chordata</taxon>
        <taxon>Craniata</taxon>
        <taxon>Vertebrata</taxon>
        <taxon>Euteleostomi</taxon>
        <taxon>Mammalia</taxon>
        <taxon>Eutheria</taxon>
        <taxon>Laurasiatheria</taxon>
        <taxon>Artiodactyla</taxon>
        <taxon>Ruminantia</taxon>
        <taxon>Pecora</taxon>
        <taxon>Bovidae</taxon>
        <taxon>Bovinae</taxon>
        <taxon>Bos</taxon>
    </lineage>
</organism>
<dbReference type="EC" id="3.4.11.2"/>
<keyword id="KW-0903">Direct protein sequencing</keyword>
<sequence length="16" mass="1775">TPANEVNIPAQITEMF</sequence>
<reference key="1">
    <citation type="journal article" date="1993" name="Biochim. Biophys. Acta">
        <title>The oligomeric structure of renal aminopeptidase N from bovine brush-border membrane vesicles.</title>
        <authorList>
            <person name="Plakidou-Dymock S."/>
            <person name="McGivan J.D."/>
        </authorList>
    </citation>
    <scope>PROTEIN SEQUENCE</scope>
</reference>
<proteinExistence type="evidence at protein level"/>
<accession>Q9TRJ5</accession>
<dbReference type="GO" id="GO:0016285">
    <property type="term" value="F:alanyl aminopeptidase activity"/>
    <property type="evidence" value="ECO:0007669"/>
    <property type="project" value="UniProtKB-EC"/>
</dbReference>
<name>Q9TRJ5_BOVIN</name>
<protein>
    <submittedName>
        <fullName>Aminopeptidase N</fullName>
        <ecNumber>3.4.11.2</ecNumber>
    </submittedName>
</protein>
<dbReference type="AlphaFoldDB" id="Q9TRJ5"/>